<name>A0A9W4UVB8_9PLEO</name>
<sequence length="135" mass="15342">MTWPSCQSLFFHVSSELHHTLFSQSSEYSDTTGIPACMHDIRIPELWAVGLDQSGLHMYMYVPVLDSTLTHSRLLGCMERRLVRLRCRLHSISCTPSFHCPVPESTPSEFIMTSETIPTFFDTSLECVSLDRVSV</sequence>
<reference evidence="1" key="1">
    <citation type="submission" date="2023-01" db="EMBL/GenBank/DDBJ databases">
        <authorList>
            <person name="Van Ghelder C."/>
            <person name="Rancurel C."/>
        </authorList>
    </citation>
    <scope>NUCLEOTIDE SEQUENCE</scope>
    <source>
        <strain evidence="1">CNCM I-4278</strain>
    </source>
</reference>
<accession>A0A9W4UVB8</accession>
<comment type="caution">
    <text evidence="1">The sequence shown here is derived from an EMBL/GenBank/DDBJ whole genome shotgun (WGS) entry which is preliminary data.</text>
</comment>
<dbReference type="AlphaFoldDB" id="A0A9W4UVB8"/>
<dbReference type="Proteomes" id="UP001152607">
    <property type="component" value="Unassembled WGS sequence"/>
</dbReference>
<dbReference type="EMBL" id="CAOQHR010000013">
    <property type="protein sequence ID" value="CAI6342534.1"/>
    <property type="molecule type" value="Genomic_DNA"/>
</dbReference>
<protein>
    <submittedName>
        <fullName evidence="1">Uncharacterized protein</fullName>
    </submittedName>
</protein>
<keyword evidence="2" id="KW-1185">Reference proteome</keyword>
<proteinExistence type="predicted"/>
<evidence type="ECO:0000313" key="1">
    <source>
        <dbReference type="EMBL" id="CAI6342534.1"/>
    </source>
</evidence>
<gene>
    <name evidence="1" type="ORF">PDIGIT_LOCUS15743</name>
</gene>
<evidence type="ECO:0000313" key="2">
    <source>
        <dbReference type="Proteomes" id="UP001152607"/>
    </source>
</evidence>
<organism evidence="1 2">
    <name type="scientific">Periconia digitata</name>
    <dbReference type="NCBI Taxonomy" id="1303443"/>
    <lineage>
        <taxon>Eukaryota</taxon>
        <taxon>Fungi</taxon>
        <taxon>Dikarya</taxon>
        <taxon>Ascomycota</taxon>
        <taxon>Pezizomycotina</taxon>
        <taxon>Dothideomycetes</taxon>
        <taxon>Pleosporomycetidae</taxon>
        <taxon>Pleosporales</taxon>
        <taxon>Massarineae</taxon>
        <taxon>Periconiaceae</taxon>
        <taxon>Periconia</taxon>
    </lineage>
</organism>